<evidence type="ECO:0000313" key="3">
    <source>
        <dbReference type="EMBL" id="ADW16781.1"/>
    </source>
</evidence>
<feature type="region of interest" description="Disordered" evidence="1">
    <location>
        <begin position="619"/>
        <end position="640"/>
    </location>
</feature>
<reference evidence="3 4" key="1">
    <citation type="journal article" date="2011" name="Stand. Genomic Sci.">
        <title>Complete genome sequence of Desulfobulbus propionicus type strain (1pr3).</title>
        <authorList>
            <person name="Pagani I."/>
            <person name="Lapidus A."/>
            <person name="Nolan M."/>
            <person name="Lucas S."/>
            <person name="Hammon N."/>
            <person name="Deshpande S."/>
            <person name="Cheng J.F."/>
            <person name="Chertkov O."/>
            <person name="Davenport K."/>
            <person name="Tapia R."/>
            <person name="Han C."/>
            <person name="Goodwin L."/>
            <person name="Pitluck S."/>
            <person name="Liolios K."/>
            <person name="Mavromatis K."/>
            <person name="Ivanova N."/>
            <person name="Mikhailova N."/>
            <person name="Pati A."/>
            <person name="Chen A."/>
            <person name="Palaniappan K."/>
            <person name="Land M."/>
            <person name="Hauser L."/>
            <person name="Chang Y.J."/>
            <person name="Jeffries C.D."/>
            <person name="Detter J.C."/>
            <person name="Brambilla E."/>
            <person name="Kannan K.P."/>
            <person name="Djao O.D."/>
            <person name="Rohde M."/>
            <person name="Pukall R."/>
            <person name="Spring S."/>
            <person name="Goker M."/>
            <person name="Sikorski J."/>
            <person name="Woyke T."/>
            <person name="Bristow J."/>
            <person name="Eisen J.A."/>
            <person name="Markowitz V."/>
            <person name="Hugenholtz P."/>
            <person name="Kyrpides N.C."/>
            <person name="Klenk H.P."/>
        </authorList>
    </citation>
    <scope>NUCLEOTIDE SEQUENCE [LARGE SCALE GENOMIC DNA]</scope>
    <source>
        <strain evidence="4">ATCC 33891 / DSM 2032 / 1pr3</strain>
    </source>
</reference>
<feature type="compositionally biased region" description="Polar residues" evidence="1">
    <location>
        <begin position="713"/>
        <end position="730"/>
    </location>
</feature>
<keyword evidence="4" id="KW-1185">Reference proteome</keyword>
<dbReference type="EMBL" id="CP002364">
    <property type="protein sequence ID" value="ADW16781.1"/>
    <property type="molecule type" value="Genomic_DNA"/>
</dbReference>
<feature type="signal peptide" evidence="2">
    <location>
        <begin position="1"/>
        <end position="23"/>
    </location>
</feature>
<evidence type="ECO:0008006" key="5">
    <source>
        <dbReference type="Google" id="ProtNLM"/>
    </source>
</evidence>
<dbReference type="Proteomes" id="UP000006365">
    <property type="component" value="Chromosome"/>
</dbReference>
<gene>
    <name evidence="3" type="ordered locus">Despr_0605</name>
</gene>
<feature type="chain" id="PRO_5030683792" description="Carbohydrate-binding family V/XII" evidence="2">
    <location>
        <begin position="24"/>
        <end position="748"/>
    </location>
</feature>
<evidence type="ECO:0000313" key="4">
    <source>
        <dbReference type="Proteomes" id="UP000006365"/>
    </source>
</evidence>
<organism evidence="3 4">
    <name type="scientific">Desulfobulbus propionicus (strain ATCC 33891 / DSM 2032 / VKM B-1956 / 1pr3)</name>
    <dbReference type="NCBI Taxonomy" id="577650"/>
    <lineage>
        <taxon>Bacteria</taxon>
        <taxon>Pseudomonadati</taxon>
        <taxon>Thermodesulfobacteriota</taxon>
        <taxon>Desulfobulbia</taxon>
        <taxon>Desulfobulbales</taxon>
        <taxon>Desulfobulbaceae</taxon>
        <taxon>Desulfobulbus</taxon>
    </lineage>
</organism>
<dbReference type="RefSeq" id="WP_015723326.1">
    <property type="nucleotide sequence ID" value="NC_014972.1"/>
</dbReference>
<evidence type="ECO:0000256" key="1">
    <source>
        <dbReference type="SAM" id="MobiDB-lite"/>
    </source>
</evidence>
<protein>
    <recommendedName>
        <fullName evidence="5">Carbohydrate-binding family V/XII</fullName>
    </recommendedName>
</protein>
<dbReference type="KEGG" id="dpr:Despr_0605"/>
<feature type="region of interest" description="Disordered" evidence="1">
    <location>
        <begin position="662"/>
        <end position="748"/>
    </location>
</feature>
<sequence>MRYPVVLCSLLLLLMLAPFPCGAQPQTAAGDSGWPRIIERDDKRLTVYQPQVDSWNNYATLQFRCAISVKEGAEAKERFGVAEVEANTTVDHSTREVVARPVRRELRFANIPETEAARLSAVVNTLLPRKEVTVVSLDRVLAYLEPEQHMRQKPVEVNIQPPRIFHSSTPAILVMFMGKPAFKPVDANRTDLMFAVNANWDIFFDTASQQYFLLDGNQWLTAKDPLAGPWTAVKTLPQVMSTLPDTENWAEVRTNIPGKTGSEVPVVFAATEPAELILIEGEPRYTPVPATALLQVANTGSPLFLHSREAQFYFLVAGRWFRAKSLDGPWTPASLDLPVDFAHIPTDSDAAFVKASVPGTREAKDAILLASVPTSTKVAAGPVQATAQYSGEPKFAPIQGTSVQSAVNTPSQIFLVDNAYYWCSNGTWLTSSSPNGPWVYCTSVPPAIYAIPATHPAHNVTYVTVQESTPSTVVYNQTSGYSGEYVATTGVVMFGMGLLTAALIDNWEDWDHHHYYPAPYYSYGRAAVYNHGYGGYVSHYGAYGPGGSYAATRAYGPYGGAGRGATYNANTGTYTRGGYVYGPGGSASYRQAYNPNTGGYAERGTVSTPRGSASRFYAEKGDKSVKGGSRSTVRGQAAGVKTSEGTGAVAWDTRRGQGAVVKGPEGNVYAGRNGHVYKKDSNGNWSQRGGSGGWSRPTPQAGIDSRTLERQASARQWGNAQSARASQVRSTPAPRSFDRRGGGGGRRR</sequence>
<name>A0A7U4DN84_DESPD</name>
<dbReference type="AlphaFoldDB" id="A0A7U4DN84"/>
<accession>A0A7U4DN84</accession>
<evidence type="ECO:0000256" key="2">
    <source>
        <dbReference type="SAM" id="SignalP"/>
    </source>
</evidence>
<proteinExistence type="predicted"/>
<keyword evidence="2" id="KW-0732">Signal</keyword>